<dbReference type="Pfam" id="PF00266">
    <property type="entry name" value="Aminotran_5"/>
    <property type="match status" value="1"/>
</dbReference>
<dbReference type="NCBIfam" id="NF006791">
    <property type="entry name" value="PRK09295.1"/>
    <property type="match status" value="1"/>
</dbReference>
<feature type="domain" description="Aminotransferase class V" evidence="10">
    <location>
        <begin position="25"/>
        <end position="395"/>
    </location>
</feature>
<feature type="active site" description="Cysteine persulfide intermediate" evidence="8">
    <location>
        <position position="365"/>
    </location>
</feature>
<dbReference type="GO" id="GO:0030170">
    <property type="term" value="F:pyridoxal phosphate binding"/>
    <property type="evidence" value="ECO:0007669"/>
    <property type="project" value="InterPro"/>
</dbReference>
<dbReference type="InterPro" id="IPR000192">
    <property type="entry name" value="Aminotrans_V_dom"/>
</dbReference>
<comment type="catalytic activity">
    <reaction evidence="8">
        <text>L-selenocysteine + AH2 = hydrogenselenide + L-alanine + A + H(+)</text>
        <dbReference type="Rhea" id="RHEA:11632"/>
        <dbReference type="ChEBI" id="CHEBI:13193"/>
        <dbReference type="ChEBI" id="CHEBI:15378"/>
        <dbReference type="ChEBI" id="CHEBI:17499"/>
        <dbReference type="ChEBI" id="CHEBI:29317"/>
        <dbReference type="ChEBI" id="CHEBI:57843"/>
        <dbReference type="ChEBI" id="CHEBI:57972"/>
        <dbReference type="EC" id="4.4.1.16"/>
    </reaction>
</comment>
<dbReference type="Proteomes" id="UP000294555">
    <property type="component" value="Unassembled WGS sequence"/>
</dbReference>
<evidence type="ECO:0000256" key="4">
    <source>
        <dbReference type="ARBA" id="ARBA00022679"/>
    </source>
</evidence>
<dbReference type="EC" id="2.8.1.7" evidence="8"/>
<dbReference type="UniPathway" id="UPA00266"/>
<organism evidence="11 12">
    <name type="scientific">Sodalis ligni</name>
    <dbReference type="NCBI Taxonomy" id="2697027"/>
    <lineage>
        <taxon>Bacteria</taxon>
        <taxon>Pseudomonadati</taxon>
        <taxon>Pseudomonadota</taxon>
        <taxon>Gammaproteobacteria</taxon>
        <taxon>Enterobacterales</taxon>
        <taxon>Bruguierivoracaceae</taxon>
        <taxon>Sodalis</taxon>
    </lineage>
</organism>
<comment type="cofactor">
    <cofactor evidence="1 8 9">
        <name>pyridoxal 5'-phosphate</name>
        <dbReference type="ChEBI" id="CHEBI:597326"/>
    </cofactor>
</comment>
<reference evidence="11 12" key="1">
    <citation type="submission" date="2019-02" db="EMBL/GenBank/DDBJ databases">
        <title>Investigation of anaerobic lignin degradation for improved lignocellulosic biofuels.</title>
        <authorList>
            <person name="Deangelis K."/>
        </authorList>
    </citation>
    <scope>NUCLEOTIDE SEQUENCE [LARGE SCALE GENOMIC DNA]</scope>
    <source>
        <strain evidence="11 12">159R</strain>
    </source>
</reference>
<dbReference type="PANTHER" id="PTHR43586:SF25">
    <property type="entry name" value="CYSTEINE DESULFURASE"/>
    <property type="match status" value="1"/>
</dbReference>
<gene>
    <name evidence="8" type="primary">sufS</name>
    <name evidence="11" type="ORF">EZJ58_0696</name>
</gene>
<dbReference type="GO" id="GO:0006534">
    <property type="term" value="P:cysteine metabolic process"/>
    <property type="evidence" value="ECO:0007669"/>
    <property type="project" value="InterPro"/>
</dbReference>
<comment type="caution">
    <text evidence="11">The sequence shown here is derived from an EMBL/GenBank/DDBJ whole genome shotgun (WGS) entry which is preliminary data.</text>
</comment>
<dbReference type="EMBL" id="SJOI01000001">
    <property type="protein sequence ID" value="TCL02669.1"/>
    <property type="molecule type" value="Genomic_DNA"/>
</dbReference>
<evidence type="ECO:0000256" key="8">
    <source>
        <dbReference type="HAMAP-Rule" id="MF_01831"/>
    </source>
</evidence>
<dbReference type="AlphaFoldDB" id="A0A4R1N7Z2"/>
<accession>A0A4R1N7Z2</accession>
<dbReference type="InterPro" id="IPR010970">
    <property type="entry name" value="Cys_dSase_SufS"/>
</dbReference>
<dbReference type="Gene3D" id="3.90.1150.10">
    <property type="entry name" value="Aspartate Aminotransferase, domain 1"/>
    <property type="match status" value="1"/>
</dbReference>
<feature type="modified residue" description="N6-(pyridoxal phosphate)lysine" evidence="8">
    <location>
        <position position="227"/>
    </location>
</feature>
<name>A0A4R1N7Z2_9GAMM</name>
<evidence type="ECO:0000256" key="6">
    <source>
        <dbReference type="ARBA" id="ARBA00023239"/>
    </source>
</evidence>
<comment type="pathway">
    <text evidence="8">Cofactor biosynthesis; iron-sulfur cluster biosynthesis.</text>
</comment>
<dbReference type="EC" id="4.4.1.16" evidence="8"/>
<dbReference type="CDD" id="cd06453">
    <property type="entry name" value="SufS_like"/>
    <property type="match status" value="1"/>
</dbReference>
<comment type="function">
    <text evidence="8">Cysteine desulfurases mobilize the sulfur from L-cysteine to yield L-alanine, an essential step in sulfur metabolism for biosynthesis of a variety of sulfur-containing biomolecules. Component of the suf operon, which is activated and required under specific conditions such as oxidative stress and iron limitation. Acts as a potent selenocysteine lyase in vitro, that mobilizes selenium from L-selenocysteine. Selenocysteine lyase activity is however unsure in vivo.</text>
</comment>
<keyword evidence="6 8" id="KW-0456">Lyase</keyword>
<dbReference type="InterPro" id="IPR015422">
    <property type="entry name" value="PyrdxlP-dep_Trfase_small"/>
</dbReference>
<dbReference type="GO" id="GO:0031071">
    <property type="term" value="F:cysteine desulfurase activity"/>
    <property type="evidence" value="ECO:0007669"/>
    <property type="project" value="UniProtKB-UniRule"/>
</dbReference>
<evidence type="ECO:0000256" key="7">
    <source>
        <dbReference type="ARBA" id="ARBA00050776"/>
    </source>
</evidence>
<evidence type="ECO:0000256" key="5">
    <source>
        <dbReference type="ARBA" id="ARBA00022898"/>
    </source>
</evidence>
<evidence type="ECO:0000313" key="12">
    <source>
        <dbReference type="Proteomes" id="UP000294555"/>
    </source>
</evidence>
<evidence type="ECO:0000256" key="3">
    <source>
        <dbReference type="ARBA" id="ARBA00022490"/>
    </source>
</evidence>
<dbReference type="PANTHER" id="PTHR43586">
    <property type="entry name" value="CYSTEINE DESULFURASE"/>
    <property type="match status" value="1"/>
</dbReference>
<keyword evidence="3 8" id="KW-0963">Cytoplasm</keyword>
<dbReference type="NCBIfam" id="TIGR01979">
    <property type="entry name" value="sufS"/>
    <property type="match status" value="1"/>
</dbReference>
<dbReference type="PROSITE" id="PS00595">
    <property type="entry name" value="AA_TRANSFER_CLASS_5"/>
    <property type="match status" value="1"/>
</dbReference>
<keyword evidence="4 8" id="KW-0808">Transferase</keyword>
<dbReference type="OrthoDB" id="9808002at2"/>
<dbReference type="RefSeq" id="WP_132921602.1">
    <property type="nucleotide sequence ID" value="NZ_SJOI01000001.1"/>
</dbReference>
<dbReference type="InterPro" id="IPR020578">
    <property type="entry name" value="Aminotrans_V_PyrdxlP_BS"/>
</dbReference>
<comment type="subcellular location">
    <subcellularLocation>
        <location evidence="8">Cytoplasm</location>
    </subcellularLocation>
</comment>
<evidence type="ECO:0000313" key="11">
    <source>
        <dbReference type="EMBL" id="TCL02669.1"/>
    </source>
</evidence>
<evidence type="ECO:0000256" key="1">
    <source>
        <dbReference type="ARBA" id="ARBA00001933"/>
    </source>
</evidence>
<proteinExistence type="inferred from homology"/>
<sequence>MSYPIERVRGDFPILARDVNGQPLTYLDSAASAQKPNIVIDTERDYYRQGYAAVHRGIHTLSAQATTRMEDVRAQAARFINAASDEEIIFVKGTTEGINLVANSYGRQFFQPGDNLILTEMEHHSNIVPWQLIAAERQVEVRVLPLLADGTLDEEKLSSLIDDRTRLLAITQVSNVLGTVNPLKRLIARARAAADLVVLVDGAQGIMHGKVDVQALDCDFYAFSGHKIYGPSGIGILYGKKALLDRMPPWEGGGSMIQTVSLTEGTTFLEPPWRFEAGSPNTAGMMGLGAALSYVESLGLDNIRQYEGELMHYALESLQQVPDLILYGPADRAGVIAFNLGKHHAYDVGSFLDQYGIAIRTGHHCAMPLMAYYQVPSMCRASLALYTTREDIDRLVAGLVRVRRLLG</sequence>
<evidence type="ECO:0000256" key="9">
    <source>
        <dbReference type="RuleBase" id="RU004504"/>
    </source>
</evidence>
<comment type="subunit">
    <text evidence="8">Homodimer. Interacts with SufE and the SufBCD complex composed of SufB, SufC and SufD. The interaction with SufE is required to mediate the direct transfer of the sulfur atom from the S-sulfanylcysteine.</text>
</comment>
<dbReference type="HAMAP" id="MF_01831">
    <property type="entry name" value="SufS_aminotrans_5"/>
    <property type="match status" value="1"/>
</dbReference>
<dbReference type="GO" id="GO:0009000">
    <property type="term" value="F:selenocysteine lyase activity"/>
    <property type="evidence" value="ECO:0007669"/>
    <property type="project" value="UniProtKB-UniRule"/>
</dbReference>
<comment type="similarity">
    <text evidence="2 8">Belongs to the class-V pyridoxal-phosphate-dependent aminotransferase family. Csd subfamily.</text>
</comment>
<dbReference type="InterPro" id="IPR015421">
    <property type="entry name" value="PyrdxlP-dep_Trfase_major"/>
</dbReference>
<evidence type="ECO:0000259" key="10">
    <source>
        <dbReference type="Pfam" id="PF00266"/>
    </source>
</evidence>
<protein>
    <recommendedName>
        <fullName evidence="8">Cysteine desulfurase</fullName>
        <ecNumber evidence="8">2.8.1.7</ecNumber>
    </recommendedName>
    <alternativeName>
        <fullName evidence="8">Selenocysteine beta-lyase</fullName>
        <shortName evidence="8">SCL</shortName>
    </alternativeName>
    <alternativeName>
        <fullName evidence="8">Selenocysteine lyase</fullName>
        <ecNumber evidence="8">4.4.1.16</ecNumber>
    </alternativeName>
    <alternativeName>
        <fullName evidence="8">Selenocysteine reductase</fullName>
    </alternativeName>
</protein>
<dbReference type="Gene3D" id="3.40.640.10">
    <property type="entry name" value="Type I PLP-dependent aspartate aminotransferase-like (Major domain)"/>
    <property type="match status" value="1"/>
</dbReference>
<evidence type="ECO:0000256" key="2">
    <source>
        <dbReference type="ARBA" id="ARBA00010447"/>
    </source>
</evidence>
<comment type="catalytic activity">
    <reaction evidence="7 8">
        <text>(sulfur carrier)-H + L-cysteine = (sulfur carrier)-SH + L-alanine</text>
        <dbReference type="Rhea" id="RHEA:43892"/>
        <dbReference type="Rhea" id="RHEA-COMP:14737"/>
        <dbReference type="Rhea" id="RHEA-COMP:14739"/>
        <dbReference type="ChEBI" id="CHEBI:29917"/>
        <dbReference type="ChEBI" id="CHEBI:35235"/>
        <dbReference type="ChEBI" id="CHEBI:57972"/>
        <dbReference type="ChEBI" id="CHEBI:64428"/>
        <dbReference type="EC" id="2.8.1.7"/>
    </reaction>
</comment>
<dbReference type="GO" id="GO:0005737">
    <property type="term" value="C:cytoplasm"/>
    <property type="evidence" value="ECO:0007669"/>
    <property type="project" value="UniProtKB-SubCell"/>
</dbReference>
<dbReference type="InterPro" id="IPR015424">
    <property type="entry name" value="PyrdxlP-dep_Trfase"/>
</dbReference>
<keyword evidence="12" id="KW-1185">Reference proteome</keyword>
<keyword evidence="5 8" id="KW-0663">Pyridoxal phosphate</keyword>
<dbReference type="SUPFAM" id="SSF53383">
    <property type="entry name" value="PLP-dependent transferases"/>
    <property type="match status" value="1"/>
</dbReference>